<proteinExistence type="predicted"/>
<keyword evidence="2" id="KW-1185">Reference proteome</keyword>
<comment type="caution">
    <text evidence="1">The sequence shown here is derived from an EMBL/GenBank/DDBJ whole genome shotgun (WGS) entry which is preliminary data.</text>
</comment>
<dbReference type="PANTHER" id="PTHR31390:SF4">
    <property type="entry name" value="DUF3527 DOMAIN-CONTAINING PROTEIN"/>
    <property type="match status" value="1"/>
</dbReference>
<organism evidence="1 2">
    <name type="scientific">Malus domestica</name>
    <name type="common">Apple</name>
    <name type="synonym">Pyrus malus</name>
    <dbReference type="NCBI Taxonomy" id="3750"/>
    <lineage>
        <taxon>Eukaryota</taxon>
        <taxon>Viridiplantae</taxon>
        <taxon>Streptophyta</taxon>
        <taxon>Embryophyta</taxon>
        <taxon>Tracheophyta</taxon>
        <taxon>Spermatophyta</taxon>
        <taxon>Magnoliopsida</taxon>
        <taxon>eudicotyledons</taxon>
        <taxon>Gunneridae</taxon>
        <taxon>Pentapetalae</taxon>
        <taxon>rosids</taxon>
        <taxon>fabids</taxon>
        <taxon>Rosales</taxon>
        <taxon>Rosaceae</taxon>
        <taxon>Amygdaloideae</taxon>
        <taxon>Maleae</taxon>
        <taxon>Malus</taxon>
    </lineage>
</organism>
<dbReference type="PANTHER" id="PTHR31390">
    <property type="entry name" value="EXPRESSED PROTEIN"/>
    <property type="match status" value="1"/>
</dbReference>
<dbReference type="EMBL" id="RDQH01000329">
    <property type="protein sequence ID" value="RXI04285.1"/>
    <property type="molecule type" value="Genomic_DNA"/>
</dbReference>
<reference evidence="1 2" key="1">
    <citation type="submission" date="2018-10" db="EMBL/GenBank/DDBJ databases">
        <title>A high-quality apple genome assembly.</title>
        <authorList>
            <person name="Hu J."/>
        </authorList>
    </citation>
    <scope>NUCLEOTIDE SEQUENCE [LARGE SCALE GENOMIC DNA]</scope>
    <source>
        <strain evidence="2">cv. HFTH1</strain>
        <tissue evidence="1">Young leaf</tissue>
    </source>
</reference>
<dbReference type="InterPro" id="IPR021916">
    <property type="entry name" value="DUF3527"/>
</dbReference>
<evidence type="ECO:0000313" key="1">
    <source>
        <dbReference type="EMBL" id="RXI04285.1"/>
    </source>
</evidence>
<dbReference type="Proteomes" id="UP000290289">
    <property type="component" value="Chromosome 3"/>
</dbReference>
<sequence>MKLFHQRAAKATWGRYSDRPMKLSCPFPSEAESKTRTINVNESAMVKKSGSVVVQALVRVAVKNGVPLFTFAFDNDIAILAATMKKLNTSKNDDCSCICTFFSIREVKKKAATWMHQGSKSKSHDYVGNVVAQMKVADSHFQIIIINFEIEVQEYNQPQAPVNKQ</sequence>
<evidence type="ECO:0000313" key="2">
    <source>
        <dbReference type="Proteomes" id="UP000290289"/>
    </source>
</evidence>
<gene>
    <name evidence="1" type="ORF">DVH24_038559</name>
</gene>
<dbReference type="STRING" id="3750.A0A498KEW5"/>
<accession>A0A498KEW5</accession>
<dbReference type="AlphaFoldDB" id="A0A498KEW5"/>
<name>A0A498KEW5_MALDO</name>
<protein>
    <submittedName>
        <fullName evidence="1">Uncharacterized protein</fullName>
    </submittedName>
</protein>
<dbReference type="Pfam" id="PF12043">
    <property type="entry name" value="DUF3527"/>
    <property type="match status" value="1"/>
</dbReference>